<protein>
    <recommendedName>
        <fullName evidence="1">Enoyl reductase (ER) domain-containing protein</fullName>
    </recommendedName>
</protein>
<dbReference type="OrthoDB" id="3509362at2759"/>
<dbReference type="Proteomes" id="UP000639338">
    <property type="component" value="Unassembled WGS sequence"/>
</dbReference>
<organism evidence="2 3">
    <name type="scientific">Aphidius gifuensis</name>
    <name type="common">Parasitoid wasp</name>
    <dbReference type="NCBI Taxonomy" id="684658"/>
    <lineage>
        <taxon>Eukaryota</taxon>
        <taxon>Metazoa</taxon>
        <taxon>Ecdysozoa</taxon>
        <taxon>Arthropoda</taxon>
        <taxon>Hexapoda</taxon>
        <taxon>Insecta</taxon>
        <taxon>Pterygota</taxon>
        <taxon>Neoptera</taxon>
        <taxon>Endopterygota</taxon>
        <taxon>Hymenoptera</taxon>
        <taxon>Apocrita</taxon>
        <taxon>Ichneumonoidea</taxon>
        <taxon>Braconidae</taxon>
        <taxon>Aphidiinae</taxon>
        <taxon>Aphidius</taxon>
    </lineage>
</organism>
<dbReference type="PANTHER" id="PTHR43677">
    <property type="entry name" value="SHORT-CHAIN DEHYDROGENASE/REDUCTASE"/>
    <property type="match status" value="1"/>
</dbReference>
<dbReference type="InterPro" id="IPR051397">
    <property type="entry name" value="Zn-ADH-like_protein"/>
</dbReference>
<proteinExistence type="predicted"/>
<dbReference type="EMBL" id="JACMRX010000006">
    <property type="protein sequence ID" value="KAF7987538.1"/>
    <property type="molecule type" value="Genomic_DNA"/>
</dbReference>
<dbReference type="InterPro" id="IPR013154">
    <property type="entry name" value="ADH-like_N"/>
</dbReference>
<dbReference type="SUPFAM" id="SSF50129">
    <property type="entry name" value="GroES-like"/>
    <property type="match status" value="1"/>
</dbReference>
<gene>
    <name evidence="2" type="ORF">HCN44_003300</name>
</gene>
<evidence type="ECO:0000313" key="2">
    <source>
        <dbReference type="EMBL" id="KAF7987538.1"/>
    </source>
</evidence>
<dbReference type="PANTHER" id="PTHR43677:SF4">
    <property type="entry name" value="QUINONE OXIDOREDUCTASE-LIKE PROTEIN 2"/>
    <property type="match status" value="1"/>
</dbReference>
<name>A0A834XI85_APHGI</name>
<dbReference type="GO" id="GO:0016491">
    <property type="term" value="F:oxidoreductase activity"/>
    <property type="evidence" value="ECO:0007669"/>
    <property type="project" value="InterPro"/>
</dbReference>
<dbReference type="InterPro" id="IPR011032">
    <property type="entry name" value="GroES-like_sf"/>
</dbReference>
<accession>A0A834XI85</accession>
<keyword evidence="3" id="KW-1185">Reference proteome</keyword>
<dbReference type="GO" id="GO:0005739">
    <property type="term" value="C:mitochondrion"/>
    <property type="evidence" value="ECO:0007669"/>
    <property type="project" value="TreeGrafter"/>
</dbReference>
<dbReference type="SUPFAM" id="SSF51735">
    <property type="entry name" value="NAD(P)-binding Rossmann-fold domains"/>
    <property type="match status" value="1"/>
</dbReference>
<dbReference type="InterPro" id="IPR036291">
    <property type="entry name" value="NAD(P)-bd_dom_sf"/>
</dbReference>
<reference evidence="2 3" key="1">
    <citation type="submission" date="2020-08" db="EMBL/GenBank/DDBJ databases">
        <title>Aphidius gifuensis genome sequencing and assembly.</title>
        <authorList>
            <person name="Du Z."/>
        </authorList>
    </citation>
    <scope>NUCLEOTIDE SEQUENCE [LARGE SCALE GENOMIC DNA]</scope>
    <source>
        <strain evidence="2">YNYX2018</strain>
        <tissue evidence="2">Adults</tissue>
    </source>
</reference>
<dbReference type="AlphaFoldDB" id="A0A834XI85"/>
<evidence type="ECO:0000259" key="1">
    <source>
        <dbReference type="SMART" id="SM00829"/>
    </source>
</evidence>
<evidence type="ECO:0000313" key="3">
    <source>
        <dbReference type="Proteomes" id="UP000639338"/>
    </source>
</evidence>
<dbReference type="Pfam" id="PF08240">
    <property type="entry name" value="ADH_N"/>
    <property type="match status" value="1"/>
</dbReference>
<comment type="caution">
    <text evidence="2">The sequence shown here is derived from an EMBL/GenBank/DDBJ whole genome shotgun (WGS) entry which is preliminary data.</text>
</comment>
<dbReference type="InterPro" id="IPR020843">
    <property type="entry name" value="ER"/>
</dbReference>
<feature type="domain" description="Enoyl reductase (ER)" evidence="1">
    <location>
        <begin position="56"/>
        <end position="405"/>
    </location>
</feature>
<sequence length="420" mass="46902">MSTKLLTRLLTRNTVNHVSFMKFNTTRIKLKNEDILKKTIIPEPVSGMHQAAVLKSFNEPLVIENIEPVKVSNDNEVLIDVHYCALNGPDALLAKNNHTFEPALPNILGYEIAGKLVEVGGEAKKNGFKIGDKVVALNKTKFGGFKNQCIAEMSDIWKVQSSDKLLDSVCLLENYMTALIGLDKKANLQEDEMVLINVGLGGIGLAAVDIAVNVFRAQVIGVSASEEKAAMVRDKGAFASLKYDDKKLVKKIVEFADERDIEDVFDGPEGEKFKKMLDCFTKVYEEKYQTNMLRDDNFDVLVEHLSREGRMILAGFTAKNGKNGSEKKTDDDEDEKKNSFVPSGINLLKYKSIDFEAYREAGQDVLQYYDEGLIKPSYSLITGLYNINDALKCTTDMKCFGKVIIDLKHPDLETKQTSNN</sequence>
<dbReference type="Gene3D" id="3.40.50.720">
    <property type="entry name" value="NAD(P)-binding Rossmann-like Domain"/>
    <property type="match status" value="1"/>
</dbReference>
<dbReference type="SMART" id="SM00829">
    <property type="entry name" value="PKS_ER"/>
    <property type="match status" value="1"/>
</dbReference>
<dbReference type="Gene3D" id="3.90.180.10">
    <property type="entry name" value="Medium-chain alcohol dehydrogenases, catalytic domain"/>
    <property type="match status" value="2"/>
</dbReference>